<evidence type="ECO:0000313" key="3">
    <source>
        <dbReference type="Proteomes" id="UP000324927"/>
    </source>
</evidence>
<organism evidence="2 3">
    <name type="scientific">Azospirillum lipoferum</name>
    <dbReference type="NCBI Taxonomy" id="193"/>
    <lineage>
        <taxon>Bacteria</taxon>
        <taxon>Pseudomonadati</taxon>
        <taxon>Pseudomonadota</taxon>
        <taxon>Alphaproteobacteria</taxon>
        <taxon>Rhodospirillales</taxon>
        <taxon>Azospirillaceae</taxon>
        <taxon>Azospirillum</taxon>
    </lineage>
</organism>
<proteinExistence type="predicted"/>
<dbReference type="Proteomes" id="UP000324927">
    <property type="component" value="Unassembled WGS sequence"/>
</dbReference>
<dbReference type="AlphaFoldDB" id="A0A5A9GU80"/>
<accession>A0A5A9GU80</accession>
<sequence>MKIRSWIARRSARMIAPVTVTATLLALAAAGTAAAGELRATVRNVKPNQGKVMVALFDSAEADKAKKPRAGYFPAALETEVQVVFPDLPAGRYGVVAFQDLDDNGQMSTGLFGIPAEPHGFSRSARGSFGPPSFDDYAVTVGAAGVTTTEIRLVE</sequence>
<comment type="caution">
    <text evidence="2">The sequence shown here is derived from an EMBL/GenBank/DDBJ whole genome shotgun (WGS) entry which is preliminary data.</text>
</comment>
<name>A0A5A9GU80_AZOLI</name>
<keyword evidence="1" id="KW-0732">Signal</keyword>
<evidence type="ECO:0000313" key="2">
    <source>
        <dbReference type="EMBL" id="KAA0597947.1"/>
    </source>
</evidence>
<feature type="chain" id="PRO_5023041646" evidence="1">
    <location>
        <begin position="36"/>
        <end position="155"/>
    </location>
</feature>
<dbReference type="InterPro" id="IPR018673">
    <property type="entry name" value="DUF2141"/>
</dbReference>
<reference evidence="2 3" key="1">
    <citation type="submission" date="2019-08" db="EMBL/GenBank/DDBJ databases">
        <authorList>
            <person name="Grouzdev D."/>
            <person name="Tikhonova E."/>
            <person name="Kravchenko I."/>
        </authorList>
    </citation>
    <scope>NUCLEOTIDE SEQUENCE [LARGE SCALE GENOMIC DNA]</scope>
    <source>
        <strain evidence="2 3">59b</strain>
    </source>
</reference>
<dbReference type="Pfam" id="PF09912">
    <property type="entry name" value="DUF2141"/>
    <property type="match status" value="1"/>
</dbReference>
<dbReference type="OrthoDB" id="7189112at2"/>
<evidence type="ECO:0000256" key="1">
    <source>
        <dbReference type="SAM" id="SignalP"/>
    </source>
</evidence>
<dbReference type="EMBL" id="VTTN01000001">
    <property type="protein sequence ID" value="KAA0597947.1"/>
    <property type="molecule type" value="Genomic_DNA"/>
</dbReference>
<gene>
    <name evidence="2" type="ORF">FZ942_02295</name>
</gene>
<protein>
    <submittedName>
        <fullName evidence="2">DUF2141 domain-containing protein</fullName>
    </submittedName>
</protein>
<keyword evidence="3" id="KW-1185">Reference proteome</keyword>
<feature type="signal peptide" evidence="1">
    <location>
        <begin position="1"/>
        <end position="35"/>
    </location>
</feature>